<dbReference type="GO" id="GO:0000145">
    <property type="term" value="C:exocyst"/>
    <property type="evidence" value="ECO:0007669"/>
    <property type="project" value="UniProtKB-UniRule"/>
</dbReference>
<feature type="domain" description="Exocyst complex component EXOC2/Sec5 N-terminal" evidence="5">
    <location>
        <begin position="181"/>
        <end position="473"/>
    </location>
</feature>
<evidence type="ECO:0000256" key="3">
    <source>
        <dbReference type="ARBA" id="ARBA00022483"/>
    </source>
</evidence>
<protein>
    <recommendedName>
        <fullName evidence="4">Exocyst complex component SEC5</fullName>
    </recommendedName>
</protein>
<evidence type="ECO:0000313" key="7">
    <source>
        <dbReference type="Proteomes" id="UP000734854"/>
    </source>
</evidence>
<dbReference type="InterPro" id="IPR029175">
    <property type="entry name" value="EXOC2/Sec5"/>
</dbReference>
<keyword evidence="4" id="KW-0653">Protein transport</keyword>
<comment type="caution">
    <text evidence="6">The sequence shown here is derived from an EMBL/GenBank/DDBJ whole genome shotgun (WGS) entry which is preliminary data.</text>
</comment>
<dbReference type="GO" id="GO:0006887">
    <property type="term" value="P:exocytosis"/>
    <property type="evidence" value="ECO:0007669"/>
    <property type="project" value="UniProtKB-KW"/>
</dbReference>
<organism evidence="6 7">
    <name type="scientific">Zingiber officinale</name>
    <name type="common">Ginger</name>
    <name type="synonym">Amomum zingiber</name>
    <dbReference type="NCBI Taxonomy" id="94328"/>
    <lineage>
        <taxon>Eukaryota</taxon>
        <taxon>Viridiplantae</taxon>
        <taxon>Streptophyta</taxon>
        <taxon>Embryophyta</taxon>
        <taxon>Tracheophyta</taxon>
        <taxon>Spermatophyta</taxon>
        <taxon>Magnoliopsida</taxon>
        <taxon>Liliopsida</taxon>
        <taxon>Zingiberales</taxon>
        <taxon>Zingiberaceae</taxon>
        <taxon>Zingiber</taxon>
    </lineage>
</organism>
<keyword evidence="3 4" id="KW-0268">Exocytosis</keyword>
<evidence type="ECO:0000256" key="4">
    <source>
        <dbReference type="RuleBase" id="RU365069"/>
    </source>
</evidence>
<evidence type="ECO:0000256" key="2">
    <source>
        <dbReference type="ARBA" id="ARBA00022448"/>
    </source>
</evidence>
<name>A0A8J5M6N8_ZINOF</name>
<gene>
    <name evidence="6" type="ORF">ZIOFF_000552</name>
</gene>
<reference evidence="6 7" key="1">
    <citation type="submission" date="2020-08" db="EMBL/GenBank/DDBJ databases">
        <title>Plant Genome Project.</title>
        <authorList>
            <person name="Zhang R.-G."/>
        </authorList>
    </citation>
    <scope>NUCLEOTIDE SEQUENCE [LARGE SCALE GENOMIC DNA]</scope>
    <source>
        <tissue evidence="6">Rhizome</tissue>
    </source>
</reference>
<dbReference type="EMBL" id="JACMSC010000001">
    <property type="protein sequence ID" value="KAG6535530.1"/>
    <property type="molecule type" value="Genomic_DNA"/>
</dbReference>
<dbReference type="PANTHER" id="PTHR13043">
    <property type="entry name" value="EXOCYST COMPLEX COMPONENT SEC5"/>
    <property type="match status" value="1"/>
</dbReference>
<sequence>MLQRFRTLFNLPSIIRGSIAKGEYDLAVREYRKAKSIVLPSHAQSFAYAKLFLLEVGILKRVLEEVEKVMQEFRMMLFKSMEDPELDLADLENIVRLLLELEPSSDPVWRYLNIQNRRIKSLLEKCTSNHEAQMEMLHNKIRDRSKSDARWRQLQEDSTKLVQSTFRDFDESNILRSFMNDAIVEIAKTCQALEGKESAPPAAVRALHGLYFDITKIYILRLCTWMRATTKEISPDEMWSPLTTLERNKSPYTISCLPLVFQSTIISAMDRIDNLIESLKNETIKYQHVSEHIQEIQESVRLAFLNSFLGFAGYLERIGSELSQWRSNKENNPLQNGYLHNIEKELSTSDGGCAAPLSDFHRKLLIVLSNIGYCKDELSHGLYCRYKHVWLQHRDDDEQNADMRDLVTSFSALEEKVLGQYTCAKSDLIRDAAQIYLFGSGIQWGGAPTVKGIRDATVDLLHILVGVHAEVQQCSCYICL</sequence>
<comment type="function">
    <text evidence="4">Component of the exocyst complex involved in the docking of exocytic vesicles with fusion sites on the plasma membrane.</text>
</comment>
<dbReference type="Proteomes" id="UP000734854">
    <property type="component" value="Unassembled WGS sequence"/>
</dbReference>
<dbReference type="GO" id="GO:0006893">
    <property type="term" value="P:Golgi to plasma membrane transport"/>
    <property type="evidence" value="ECO:0007669"/>
    <property type="project" value="UniProtKB-UniRule"/>
</dbReference>
<keyword evidence="7" id="KW-1185">Reference proteome</keyword>
<accession>A0A8J5M6N8</accession>
<dbReference type="GO" id="GO:0015031">
    <property type="term" value="P:protein transport"/>
    <property type="evidence" value="ECO:0007669"/>
    <property type="project" value="UniProtKB-KW"/>
</dbReference>
<evidence type="ECO:0000313" key="6">
    <source>
        <dbReference type="EMBL" id="KAG6535530.1"/>
    </source>
</evidence>
<comment type="similarity">
    <text evidence="1 4">Belongs to the SEC5 family.</text>
</comment>
<dbReference type="PANTHER" id="PTHR13043:SF1">
    <property type="entry name" value="EXOCYST COMPLEX COMPONENT 2"/>
    <property type="match status" value="1"/>
</dbReference>
<evidence type="ECO:0000259" key="5">
    <source>
        <dbReference type="Pfam" id="PF15469"/>
    </source>
</evidence>
<proteinExistence type="inferred from homology"/>
<dbReference type="AlphaFoldDB" id="A0A8J5M6N8"/>
<dbReference type="Pfam" id="PF15469">
    <property type="entry name" value="Sec5"/>
    <property type="match status" value="2"/>
</dbReference>
<feature type="domain" description="Exocyst complex component EXOC2/Sec5 N-terminal" evidence="5">
    <location>
        <begin position="1"/>
        <end position="164"/>
    </location>
</feature>
<keyword evidence="2 4" id="KW-0813">Transport</keyword>
<evidence type="ECO:0000256" key="1">
    <source>
        <dbReference type="ARBA" id="ARBA00010578"/>
    </source>
</evidence>
<comment type="subunit">
    <text evidence="4">Component of the exocyst complex.</text>
</comment>
<dbReference type="InterPro" id="IPR039481">
    <property type="entry name" value="EXOC2/Sec5_N_dom"/>
</dbReference>